<dbReference type="Proteomes" id="UP000701853">
    <property type="component" value="Chromosome 7"/>
</dbReference>
<dbReference type="EMBL" id="JAHUZN010000007">
    <property type="protein sequence ID" value="KAG8488936.1"/>
    <property type="molecule type" value="Genomic_DNA"/>
</dbReference>
<reference evidence="1 2" key="1">
    <citation type="journal article" date="2021" name="bioRxiv">
        <title>The Gossypium anomalum genome as a resource for cotton improvement and evolutionary analysis of hybrid incompatibility.</title>
        <authorList>
            <person name="Grover C.E."/>
            <person name="Yuan D."/>
            <person name="Arick M.A."/>
            <person name="Miller E.R."/>
            <person name="Hu G."/>
            <person name="Peterson D.G."/>
            <person name="Wendel J.F."/>
            <person name="Udall J.A."/>
        </authorList>
    </citation>
    <scope>NUCLEOTIDE SEQUENCE [LARGE SCALE GENOMIC DNA]</scope>
    <source>
        <strain evidence="1">JFW-Udall</strain>
        <tissue evidence="1">Leaf</tissue>
    </source>
</reference>
<gene>
    <name evidence="1" type="ORF">CXB51_016990</name>
</gene>
<dbReference type="AlphaFoldDB" id="A0A8J5YEW9"/>
<keyword evidence="2" id="KW-1185">Reference proteome</keyword>
<protein>
    <submittedName>
        <fullName evidence="1">Uncharacterized protein</fullName>
    </submittedName>
</protein>
<name>A0A8J5YEW9_9ROSI</name>
<comment type="caution">
    <text evidence="1">The sequence shown here is derived from an EMBL/GenBank/DDBJ whole genome shotgun (WGS) entry which is preliminary data.</text>
</comment>
<organism evidence="1 2">
    <name type="scientific">Gossypium anomalum</name>
    <dbReference type="NCBI Taxonomy" id="47600"/>
    <lineage>
        <taxon>Eukaryota</taxon>
        <taxon>Viridiplantae</taxon>
        <taxon>Streptophyta</taxon>
        <taxon>Embryophyta</taxon>
        <taxon>Tracheophyta</taxon>
        <taxon>Spermatophyta</taxon>
        <taxon>Magnoliopsida</taxon>
        <taxon>eudicotyledons</taxon>
        <taxon>Gunneridae</taxon>
        <taxon>Pentapetalae</taxon>
        <taxon>rosids</taxon>
        <taxon>malvids</taxon>
        <taxon>Malvales</taxon>
        <taxon>Malvaceae</taxon>
        <taxon>Malvoideae</taxon>
        <taxon>Gossypium</taxon>
    </lineage>
</organism>
<accession>A0A8J5YEW9</accession>
<evidence type="ECO:0000313" key="2">
    <source>
        <dbReference type="Proteomes" id="UP000701853"/>
    </source>
</evidence>
<proteinExistence type="predicted"/>
<sequence>MDSGVGYVRGRVSTLVTPNNWSNLLCLRSAPRLIQRCQIILDLLQCKHLKHEHLKVRSAMSLICSPSNMEMPNLFLRFGVKAHLRSAPLLLKEIRSGIKASLRSAPLLLREIRSANLTCYPTA</sequence>
<evidence type="ECO:0000313" key="1">
    <source>
        <dbReference type="EMBL" id="KAG8488936.1"/>
    </source>
</evidence>